<dbReference type="SMART" id="SM00382">
    <property type="entry name" value="AAA"/>
    <property type="match status" value="1"/>
</dbReference>
<gene>
    <name evidence="6" type="ORF">EDD73_10480</name>
</gene>
<evidence type="ECO:0000259" key="5">
    <source>
        <dbReference type="PROSITE" id="PS50893"/>
    </source>
</evidence>
<dbReference type="InterPro" id="IPR050763">
    <property type="entry name" value="ABC_transporter_ATP-binding"/>
</dbReference>
<accession>A0A4R2RZ78</accession>
<protein>
    <submittedName>
        <fullName evidence="6">ABC-2 type transport system ATP-binding protein</fullName>
    </submittedName>
</protein>
<keyword evidence="3" id="KW-0547">Nucleotide-binding</keyword>
<reference evidence="6 7" key="1">
    <citation type="submission" date="2019-03" db="EMBL/GenBank/DDBJ databases">
        <title>Genomic Encyclopedia of Type Strains, Phase IV (KMG-IV): sequencing the most valuable type-strain genomes for metagenomic binning, comparative biology and taxonomic classification.</title>
        <authorList>
            <person name="Goeker M."/>
        </authorList>
    </citation>
    <scope>NUCLEOTIDE SEQUENCE [LARGE SCALE GENOMIC DNA]</scope>
    <source>
        <strain evidence="6 7">DSM 11170</strain>
    </source>
</reference>
<name>A0A4R2RZ78_9FIRM</name>
<dbReference type="Gene3D" id="3.40.50.300">
    <property type="entry name" value="P-loop containing nucleotide triphosphate hydrolases"/>
    <property type="match status" value="1"/>
</dbReference>
<evidence type="ECO:0000256" key="1">
    <source>
        <dbReference type="ARBA" id="ARBA00005417"/>
    </source>
</evidence>
<evidence type="ECO:0000256" key="3">
    <source>
        <dbReference type="ARBA" id="ARBA00022741"/>
    </source>
</evidence>
<evidence type="ECO:0000256" key="4">
    <source>
        <dbReference type="ARBA" id="ARBA00022840"/>
    </source>
</evidence>
<evidence type="ECO:0000256" key="2">
    <source>
        <dbReference type="ARBA" id="ARBA00022448"/>
    </source>
</evidence>
<dbReference type="AlphaFoldDB" id="A0A4R2RZ78"/>
<feature type="domain" description="ABC transporter" evidence="5">
    <location>
        <begin position="2"/>
        <end position="232"/>
    </location>
</feature>
<dbReference type="PROSITE" id="PS00211">
    <property type="entry name" value="ABC_TRANSPORTER_1"/>
    <property type="match status" value="1"/>
</dbReference>
<dbReference type="Pfam" id="PF00005">
    <property type="entry name" value="ABC_tran"/>
    <property type="match status" value="1"/>
</dbReference>
<comment type="similarity">
    <text evidence="1">Belongs to the ABC transporter superfamily.</text>
</comment>
<organism evidence="6 7">
    <name type="scientific">Heliophilum fasciatum</name>
    <dbReference type="NCBI Taxonomy" id="35700"/>
    <lineage>
        <taxon>Bacteria</taxon>
        <taxon>Bacillati</taxon>
        <taxon>Bacillota</taxon>
        <taxon>Clostridia</taxon>
        <taxon>Eubacteriales</taxon>
        <taxon>Heliobacteriaceae</taxon>
        <taxon>Heliophilum</taxon>
    </lineage>
</organism>
<dbReference type="GO" id="GO:0016887">
    <property type="term" value="F:ATP hydrolysis activity"/>
    <property type="evidence" value="ECO:0007669"/>
    <property type="project" value="InterPro"/>
</dbReference>
<dbReference type="InterPro" id="IPR003593">
    <property type="entry name" value="AAA+_ATPase"/>
</dbReference>
<proteinExistence type="inferred from homology"/>
<keyword evidence="4 6" id="KW-0067">ATP-binding</keyword>
<comment type="caution">
    <text evidence="6">The sequence shown here is derived from an EMBL/GenBank/DDBJ whole genome shotgun (WGS) entry which is preliminary data.</text>
</comment>
<dbReference type="Proteomes" id="UP000294813">
    <property type="component" value="Unassembled WGS sequence"/>
</dbReference>
<dbReference type="EMBL" id="SLXT01000004">
    <property type="protein sequence ID" value="TCP68177.1"/>
    <property type="molecule type" value="Genomic_DNA"/>
</dbReference>
<dbReference type="PROSITE" id="PS50893">
    <property type="entry name" value="ABC_TRANSPORTER_2"/>
    <property type="match status" value="1"/>
</dbReference>
<dbReference type="SUPFAM" id="SSF52540">
    <property type="entry name" value="P-loop containing nucleoside triphosphate hydrolases"/>
    <property type="match status" value="1"/>
</dbReference>
<sequence length="298" mass="33727">MIVLEHLTKKFDKFTSVDNLSLHIHKGEFFGLLGPNGAGKTTTIRMLMTLARPTSGRIIIDGQDMTRNAPALKAEIGLVPQHINLDNELTPRENLDLHGRLFGIPTKERRERIEELLHFVELEGRADEIVRKFSGGMKRRVLIARALMHRPHILLLDEPTIGLDPMTRRKIWELVRKLNTNGQTVLLTTHYLEEAEALCNRVGLMNKGRLVELGTPEELKIRTGPFVVEIDKGGERRGHFFPTREAGLAFMQQLHHEGHTDPVSLRATHLEDVFIHITEAPPSAIGSLQATREEKQKS</sequence>
<dbReference type="RefSeq" id="WP_131918205.1">
    <property type="nucleotide sequence ID" value="NZ_JAOQNU010000004.1"/>
</dbReference>
<dbReference type="OrthoDB" id="9804819at2"/>
<keyword evidence="7" id="KW-1185">Reference proteome</keyword>
<dbReference type="GO" id="GO:0005524">
    <property type="term" value="F:ATP binding"/>
    <property type="evidence" value="ECO:0007669"/>
    <property type="project" value="UniProtKB-KW"/>
</dbReference>
<keyword evidence="2" id="KW-0813">Transport</keyword>
<dbReference type="InterPro" id="IPR017871">
    <property type="entry name" value="ABC_transporter-like_CS"/>
</dbReference>
<dbReference type="PANTHER" id="PTHR42711:SF5">
    <property type="entry name" value="ABC TRANSPORTER ATP-BINDING PROTEIN NATA"/>
    <property type="match status" value="1"/>
</dbReference>
<evidence type="ECO:0000313" key="6">
    <source>
        <dbReference type="EMBL" id="TCP68177.1"/>
    </source>
</evidence>
<evidence type="ECO:0000313" key="7">
    <source>
        <dbReference type="Proteomes" id="UP000294813"/>
    </source>
</evidence>
<dbReference type="InterPro" id="IPR027417">
    <property type="entry name" value="P-loop_NTPase"/>
</dbReference>
<dbReference type="PANTHER" id="PTHR42711">
    <property type="entry name" value="ABC TRANSPORTER ATP-BINDING PROTEIN"/>
    <property type="match status" value="1"/>
</dbReference>
<dbReference type="InterPro" id="IPR003439">
    <property type="entry name" value="ABC_transporter-like_ATP-bd"/>
</dbReference>